<dbReference type="PROSITE" id="PS50937">
    <property type="entry name" value="HTH_MERR_2"/>
    <property type="match status" value="1"/>
</dbReference>
<dbReference type="Pfam" id="PF13411">
    <property type="entry name" value="MerR_1"/>
    <property type="match status" value="1"/>
</dbReference>
<evidence type="ECO:0000256" key="1">
    <source>
        <dbReference type="ARBA" id="ARBA00023125"/>
    </source>
</evidence>
<evidence type="ECO:0000313" key="3">
    <source>
        <dbReference type="EMBL" id="GIJ51146.1"/>
    </source>
</evidence>
<gene>
    <name evidence="3" type="ORF">Val02_80320</name>
</gene>
<dbReference type="InterPro" id="IPR000551">
    <property type="entry name" value="MerR-type_HTH_dom"/>
</dbReference>
<protein>
    <submittedName>
        <fullName evidence="3">MerR family transcriptional regulator</fullName>
    </submittedName>
</protein>
<proteinExistence type="predicted"/>
<evidence type="ECO:0000259" key="2">
    <source>
        <dbReference type="PROSITE" id="PS50937"/>
    </source>
</evidence>
<organism evidence="3 4">
    <name type="scientific">Virgisporangium aliadipatigenens</name>
    <dbReference type="NCBI Taxonomy" id="741659"/>
    <lineage>
        <taxon>Bacteria</taxon>
        <taxon>Bacillati</taxon>
        <taxon>Actinomycetota</taxon>
        <taxon>Actinomycetes</taxon>
        <taxon>Micromonosporales</taxon>
        <taxon>Micromonosporaceae</taxon>
        <taxon>Virgisporangium</taxon>
    </lineage>
</organism>
<accession>A0A8J4DV72</accession>
<dbReference type="PANTHER" id="PTHR30204">
    <property type="entry name" value="REDOX-CYCLING DRUG-SENSING TRANSCRIPTIONAL ACTIVATOR SOXR"/>
    <property type="match status" value="1"/>
</dbReference>
<dbReference type="SUPFAM" id="SSF46955">
    <property type="entry name" value="Putative DNA-binding domain"/>
    <property type="match status" value="1"/>
</dbReference>
<dbReference type="AlphaFoldDB" id="A0A8J4DV72"/>
<reference evidence="3" key="1">
    <citation type="submission" date="2021-01" db="EMBL/GenBank/DDBJ databases">
        <title>Whole genome shotgun sequence of Virgisporangium aliadipatigenens NBRC 105644.</title>
        <authorList>
            <person name="Komaki H."/>
            <person name="Tamura T."/>
        </authorList>
    </citation>
    <scope>NUCLEOTIDE SEQUENCE</scope>
    <source>
        <strain evidence="3">NBRC 105644</strain>
    </source>
</reference>
<dbReference type="PRINTS" id="PR00040">
    <property type="entry name" value="HTHMERR"/>
</dbReference>
<name>A0A8J4DV72_9ACTN</name>
<feature type="domain" description="HTH merR-type" evidence="2">
    <location>
        <begin position="1"/>
        <end position="69"/>
    </location>
</feature>
<evidence type="ECO:0000313" key="4">
    <source>
        <dbReference type="Proteomes" id="UP000619260"/>
    </source>
</evidence>
<sequence length="313" mass="35230">MNIGELARRTGLSVKTIRYYSDEGLVPEVSRTASGYRRYDQAALVRLEFVRTLRDLGLDLATIRRVLDRQVDLRAVARAHAEALAAQIRLLRVQRAALRALAEGDTTPEEVDRMNRIAQATAEERRRHLDDFLNSIFDLGEGPIDNDFTRMMRGATPELPDDPTEEQLDAWLELAELMRDEAFRARLREMSRRSFLPTRDDDPAAAVSGPDARAFSEKIFARVQEALDAGIAPDSPAAAPVVDDLIGIFAEAAGTPDTPEYRRRLLPSVELAYEPKAERYWQLLGTINGWPAFPPQTHLWGWFVSALRESSTD</sequence>
<dbReference type="RefSeq" id="WP_203904552.1">
    <property type="nucleotide sequence ID" value="NZ_BOPF01000044.1"/>
</dbReference>
<keyword evidence="1" id="KW-0238">DNA-binding</keyword>
<dbReference type="GO" id="GO:0003700">
    <property type="term" value="F:DNA-binding transcription factor activity"/>
    <property type="evidence" value="ECO:0007669"/>
    <property type="project" value="InterPro"/>
</dbReference>
<comment type="caution">
    <text evidence="3">The sequence shown here is derived from an EMBL/GenBank/DDBJ whole genome shotgun (WGS) entry which is preliminary data.</text>
</comment>
<dbReference type="InterPro" id="IPR047057">
    <property type="entry name" value="MerR_fam"/>
</dbReference>
<dbReference type="Gene3D" id="1.10.1660.10">
    <property type="match status" value="1"/>
</dbReference>
<dbReference type="PANTHER" id="PTHR30204:SF93">
    <property type="entry name" value="HTH MERR-TYPE DOMAIN-CONTAINING PROTEIN"/>
    <property type="match status" value="1"/>
</dbReference>
<keyword evidence="4" id="KW-1185">Reference proteome</keyword>
<dbReference type="SMART" id="SM00422">
    <property type="entry name" value="HTH_MERR"/>
    <property type="match status" value="1"/>
</dbReference>
<dbReference type="EMBL" id="BOPF01000044">
    <property type="protein sequence ID" value="GIJ51146.1"/>
    <property type="molecule type" value="Genomic_DNA"/>
</dbReference>
<dbReference type="InterPro" id="IPR009061">
    <property type="entry name" value="DNA-bd_dom_put_sf"/>
</dbReference>
<dbReference type="GO" id="GO:0003677">
    <property type="term" value="F:DNA binding"/>
    <property type="evidence" value="ECO:0007669"/>
    <property type="project" value="UniProtKB-KW"/>
</dbReference>
<dbReference type="Proteomes" id="UP000619260">
    <property type="component" value="Unassembled WGS sequence"/>
</dbReference>